<dbReference type="PANTHER" id="PTHR30535:SF34">
    <property type="entry name" value="MOLYBDATE-BINDING PROTEIN MOLA"/>
    <property type="match status" value="1"/>
</dbReference>
<reference evidence="4" key="1">
    <citation type="journal article" date="2019" name="Int. J. Syst. Evol. Microbiol.">
        <title>The Global Catalogue of Microorganisms (GCM) 10K type strain sequencing project: providing services to taxonomists for standard genome sequencing and annotation.</title>
        <authorList>
            <consortium name="The Broad Institute Genomics Platform"/>
            <consortium name="The Broad Institute Genome Sequencing Center for Infectious Disease"/>
            <person name="Wu L."/>
            <person name="Ma J."/>
        </authorList>
    </citation>
    <scope>NUCLEOTIDE SEQUENCE [LARGE SCALE GENOMIC DNA]</scope>
    <source>
        <strain evidence="4">KCTC 42662</strain>
    </source>
</reference>
<feature type="chain" id="PRO_5045222468" evidence="1">
    <location>
        <begin position="26"/>
        <end position="341"/>
    </location>
</feature>
<accession>A0ABW5KIB2</accession>
<dbReference type="RefSeq" id="WP_380903284.1">
    <property type="nucleotide sequence ID" value="NZ_JBHUEG010000001.1"/>
</dbReference>
<proteinExistence type="predicted"/>
<dbReference type="EMBL" id="JBHULR010000004">
    <property type="protein sequence ID" value="MFD2547974.1"/>
    <property type="molecule type" value="Genomic_DNA"/>
</dbReference>
<dbReference type="Gene3D" id="3.40.50.1980">
    <property type="entry name" value="Nitrogenase molybdenum iron protein domain"/>
    <property type="match status" value="2"/>
</dbReference>
<dbReference type="PROSITE" id="PS51257">
    <property type="entry name" value="PROKAR_LIPOPROTEIN"/>
    <property type="match status" value="1"/>
</dbReference>
<feature type="signal peptide" evidence="1">
    <location>
        <begin position="1"/>
        <end position="25"/>
    </location>
</feature>
<protein>
    <submittedName>
        <fullName evidence="3">ABC transporter substrate-binding protein</fullName>
    </submittedName>
</protein>
<dbReference type="PROSITE" id="PS50983">
    <property type="entry name" value="FE_B12_PBP"/>
    <property type="match status" value="1"/>
</dbReference>
<dbReference type="InterPro" id="IPR002491">
    <property type="entry name" value="ABC_transptr_periplasmic_BD"/>
</dbReference>
<dbReference type="Pfam" id="PF01497">
    <property type="entry name" value="Peripla_BP_2"/>
    <property type="match status" value="1"/>
</dbReference>
<evidence type="ECO:0000256" key="1">
    <source>
        <dbReference type="SAM" id="SignalP"/>
    </source>
</evidence>
<evidence type="ECO:0000313" key="3">
    <source>
        <dbReference type="EMBL" id="MFD2547974.1"/>
    </source>
</evidence>
<keyword evidence="4" id="KW-1185">Reference proteome</keyword>
<keyword evidence="1" id="KW-0732">Signal</keyword>
<evidence type="ECO:0000313" key="4">
    <source>
        <dbReference type="Proteomes" id="UP001597545"/>
    </source>
</evidence>
<dbReference type="PANTHER" id="PTHR30535">
    <property type="entry name" value="VITAMIN B12-BINDING PROTEIN"/>
    <property type="match status" value="1"/>
</dbReference>
<organism evidence="3 4">
    <name type="scientific">Sphingobacterium suaedae</name>
    <dbReference type="NCBI Taxonomy" id="1686402"/>
    <lineage>
        <taxon>Bacteria</taxon>
        <taxon>Pseudomonadati</taxon>
        <taxon>Bacteroidota</taxon>
        <taxon>Sphingobacteriia</taxon>
        <taxon>Sphingobacteriales</taxon>
        <taxon>Sphingobacteriaceae</taxon>
        <taxon>Sphingobacterium</taxon>
    </lineage>
</organism>
<dbReference type="SUPFAM" id="SSF53807">
    <property type="entry name" value="Helical backbone' metal receptor"/>
    <property type="match status" value="1"/>
</dbReference>
<sequence length="341" mass="38699">MNNNKIILFLCTTLCLFTLSCNQLATSGTDREDKHQIIVKDALGEQVTLGKAAQRIVCLYEPGLDALYMLHADSNLIGIYHEVYTSDIYPFYAKLDSRIAEKKLPSTGTNYGAHIEHVIQLAPDLVIAHAAQEEMVRALRNAGIQVYAVHANVQEEVLKTVQDISILTGTEERGAELISYVQHEVETMKKRTHGMKNQKRVYFTWAYGRVFSTTGTKSMMHTCLEMAGVTNVCPFEVDQPNINAETLIKWDPDMIVMWNDSPSLFYDRQEFRQIGAVKNKQIFNLVPMFLYNPHTLKALCTASAIHQWAYPEAHTNAKQSVEKTLTRLYGKDHAEKIITLW</sequence>
<gene>
    <name evidence="3" type="ORF">ACFSR5_10005</name>
</gene>
<dbReference type="Proteomes" id="UP001597545">
    <property type="component" value="Unassembled WGS sequence"/>
</dbReference>
<feature type="domain" description="Fe/B12 periplasmic-binding" evidence="2">
    <location>
        <begin position="55"/>
        <end position="313"/>
    </location>
</feature>
<evidence type="ECO:0000259" key="2">
    <source>
        <dbReference type="PROSITE" id="PS50983"/>
    </source>
</evidence>
<dbReference type="InterPro" id="IPR050902">
    <property type="entry name" value="ABC_Transporter_SBP"/>
</dbReference>
<comment type="caution">
    <text evidence="3">The sequence shown here is derived from an EMBL/GenBank/DDBJ whole genome shotgun (WGS) entry which is preliminary data.</text>
</comment>
<name>A0ABW5KIB2_9SPHI</name>